<dbReference type="AlphaFoldDB" id="A0A191T6Q5"/>
<evidence type="ECO:0000313" key="8">
    <source>
        <dbReference type="EMBL" id="ANI26079.1"/>
    </source>
</evidence>
<evidence type="ECO:0000256" key="6">
    <source>
        <dbReference type="ARBA" id="ARBA00023136"/>
    </source>
</evidence>
<dbReference type="NCBIfam" id="TIGR03053">
    <property type="entry name" value="PS_I_psaM"/>
    <property type="match status" value="1"/>
</dbReference>
<comment type="subcellular location">
    <subcellularLocation>
        <location evidence="7">Plastid</location>
        <location evidence="7">Chloroplast thylakoid membrane</location>
        <topology evidence="7">Single-pass membrane protein</topology>
    </subcellularLocation>
</comment>
<dbReference type="InterPro" id="IPR037279">
    <property type="entry name" value="PSI_PsaM_sf"/>
</dbReference>
<keyword evidence="8" id="KW-0150">Chloroplast</keyword>
<evidence type="ECO:0000256" key="4">
    <source>
        <dbReference type="ARBA" id="ARBA00022989"/>
    </source>
</evidence>
<dbReference type="Pfam" id="PF07465">
    <property type="entry name" value="PsaM"/>
    <property type="match status" value="1"/>
</dbReference>
<evidence type="ECO:0000256" key="5">
    <source>
        <dbReference type="ARBA" id="ARBA00023078"/>
    </source>
</evidence>
<comment type="similarity">
    <text evidence="7">Belongs to the PsaM family.</text>
</comment>
<evidence type="ECO:0000256" key="1">
    <source>
        <dbReference type="ARBA" id="ARBA00022531"/>
    </source>
</evidence>
<sequence length="30" mass="3085">MLSELQIFGALLAALPVGALALALGKALYR</sequence>
<accession>A0A191T6Q5</accession>
<keyword evidence="6 7" id="KW-0472">Membrane</keyword>
<name>A0A191T6Q5_9VIRI</name>
<evidence type="ECO:0000256" key="2">
    <source>
        <dbReference type="ARBA" id="ARBA00022692"/>
    </source>
</evidence>
<keyword evidence="2 7" id="KW-0812">Transmembrane</keyword>
<dbReference type="InterPro" id="IPR010010">
    <property type="entry name" value="PSI_PsaM"/>
</dbReference>
<keyword evidence="4 7" id="KW-1133">Transmembrane helix</keyword>
<keyword evidence="5 7" id="KW-0793">Thylakoid</keyword>
<proteinExistence type="inferred from homology"/>
<evidence type="ECO:0000256" key="7">
    <source>
        <dbReference type="HAMAP-Rule" id="MF_00828"/>
    </source>
</evidence>
<dbReference type="SUPFAM" id="SSF81548">
    <property type="entry name" value="Subunit XII of photosystem I reaction centre, PsaM"/>
    <property type="match status" value="1"/>
</dbReference>
<gene>
    <name evidence="7 8" type="primary">psaM</name>
</gene>
<reference evidence="8" key="1">
    <citation type="journal article" date="2016" name="Front. Plant Sci.">
        <title>Comparative Chloroplast Genome Analyses of Streptophyte Green Algae Uncover Major Structural Alterations in the Klebsormidiophyceae, Coleochaetophyceae and Zygnematophyceae.</title>
        <authorList>
            <person name="Lemieux C."/>
            <person name="Otis C."/>
            <person name="Turmel M."/>
        </authorList>
    </citation>
    <scope>NUCLEOTIDE SEQUENCE</scope>
</reference>
<dbReference type="GO" id="GO:0009535">
    <property type="term" value="C:chloroplast thylakoid membrane"/>
    <property type="evidence" value="ECO:0007669"/>
    <property type="project" value="UniProtKB-SubCell"/>
</dbReference>
<dbReference type="GO" id="GO:0015979">
    <property type="term" value="P:photosynthesis"/>
    <property type="evidence" value="ECO:0007669"/>
    <property type="project" value="UniProtKB-UniRule"/>
</dbReference>
<dbReference type="GO" id="GO:0009522">
    <property type="term" value="C:photosystem I"/>
    <property type="evidence" value="ECO:0007669"/>
    <property type="project" value="UniProtKB-KW"/>
</dbReference>
<evidence type="ECO:0000256" key="3">
    <source>
        <dbReference type="ARBA" id="ARBA00022836"/>
    </source>
</evidence>
<geneLocation type="chloroplast" evidence="8"/>
<keyword evidence="1 7" id="KW-0602">Photosynthesis</keyword>
<keyword evidence="8" id="KW-0934">Plastid</keyword>
<protein>
    <recommendedName>
        <fullName evidence="7">Photosystem I reaction center subunit XII</fullName>
    </recommendedName>
    <alternativeName>
        <fullName evidence="7">PSI-M</fullName>
    </alternativeName>
</protein>
<keyword evidence="3 7" id="KW-0603">Photosystem I</keyword>
<organism evidence="8">
    <name type="scientific">Klebsormidium sp. SAG 51.86</name>
    <dbReference type="NCBI Taxonomy" id="1856625"/>
    <lineage>
        <taxon>Eukaryota</taxon>
        <taxon>Viridiplantae</taxon>
        <taxon>Streptophyta</taxon>
        <taxon>Klebsormidiophyceae</taxon>
        <taxon>Klebsormidiales</taxon>
        <taxon>Klebsormidiaceae</taxon>
        <taxon>Klebsormidium</taxon>
    </lineage>
</organism>
<dbReference type="EMBL" id="KU646497">
    <property type="protein sequence ID" value="ANI26079.1"/>
    <property type="molecule type" value="Genomic_DNA"/>
</dbReference>
<dbReference type="HAMAP" id="MF_00828">
    <property type="entry name" value="PSI_PsaM"/>
    <property type="match status" value="1"/>
</dbReference>